<dbReference type="InterPro" id="IPR011992">
    <property type="entry name" value="EF-hand-dom_pair"/>
</dbReference>
<feature type="repeat" description="WD" evidence="3">
    <location>
        <begin position="1589"/>
        <end position="1629"/>
    </location>
</feature>
<proteinExistence type="predicted"/>
<dbReference type="SUPFAM" id="SSF47473">
    <property type="entry name" value="EF-hand"/>
    <property type="match status" value="1"/>
</dbReference>
<evidence type="ECO:0000259" key="4">
    <source>
        <dbReference type="PROSITE" id="PS50222"/>
    </source>
</evidence>
<evidence type="ECO:0000256" key="2">
    <source>
        <dbReference type="ARBA" id="ARBA00022737"/>
    </source>
</evidence>
<dbReference type="PANTHER" id="PTHR13720">
    <property type="entry name" value="WD-40 REPEAT PROTEIN"/>
    <property type="match status" value="1"/>
</dbReference>
<evidence type="ECO:0000313" key="5">
    <source>
        <dbReference type="EMBL" id="KAL3759506.1"/>
    </source>
</evidence>
<feature type="repeat" description="WD" evidence="3">
    <location>
        <begin position="1491"/>
        <end position="1521"/>
    </location>
</feature>
<dbReference type="InterPro" id="IPR055442">
    <property type="entry name" value="Beta-prop_EML-like_2nd"/>
</dbReference>
<evidence type="ECO:0000313" key="6">
    <source>
        <dbReference type="Proteomes" id="UP001530293"/>
    </source>
</evidence>
<keyword evidence="1 3" id="KW-0853">WD repeat</keyword>
<dbReference type="Gene3D" id="1.10.238.10">
    <property type="entry name" value="EF-hand"/>
    <property type="match status" value="1"/>
</dbReference>
<accession>A0ABD3M9U3</accession>
<protein>
    <recommendedName>
        <fullName evidence="4">EF-hand domain-containing protein</fullName>
    </recommendedName>
</protein>
<dbReference type="PROSITE" id="PS50082">
    <property type="entry name" value="WD_REPEATS_2"/>
    <property type="match status" value="2"/>
</dbReference>
<dbReference type="InterPro" id="IPR036322">
    <property type="entry name" value="WD40_repeat_dom_sf"/>
</dbReference>
<gene>
    <name evidence="5" type="ORF">ACHAWU_000805</name>
</gene>
<evidence type="ECO:0000256" key="1">
    <source>
        <dbReference type="ARBA" id="ARBA00022574"/>
    </source>
</evidence>
<dbReference type="InterPro" id="IPR015943">
    <property type="entry name" value="WD40/YVTN_repeat-like_dom_sf"/>
</dbReference>
<dbReference type="InterPro" id="IPR050630">
    <property type="entry name" value="WD_repeat_EMAP"/>
</dbReference>
<dbReference type="PROSITE" id="PS50222">
    <property type="entry name" value="EF_HAND_2"/>
    <property type="match status" value="1"/>
</dbReference>
<dbReference type="EMBL" id="JALLBG020000200">
    <property type="protein sequence ID" value="KAL3759506.1"/>
    <property type="molecule type" value="Genomic_DNA"/>
</dbReference>
<reference evidence="5 6" key="1">
    <citation type="submission" date="2024-10" db="EMBL/GenBank/DDBJ databases">
        <title>Updated reference genomes for cyclostephanoid diatoms.</title>
        <authorList>
            <person name="Roberts W.R."/>
            <person name="Alverson A.J."/>
        </authorList>
    </citation>
    <scope>NUCLEOTIDE SEQUENCE [LARGE SCALE GENOMIC DNA]</scope>
    <source>
        <strain evidence="5 6">AJA232-27</strain>
    </source>
</reference>
<dbReference type="InterPro" id="IPR002048">
    <property type="entry name" value="EF_hand_dom"/>
</dbReference>
<dbReference type="SUPFAM" id="SSF50978">
    <property type="entry name" value="WD40 repeat-like"/>
    <property type="match status" value="4"/>
</dbReference>
<dbReference type="Pfam" id="PF00400">
    <property type="entry name" value="WD40"/>
    <property type="match status" value="1"/>
</dbReference>
<keyword evidence="6" id="KW-1185">Reference proteome</keyword>
<dbReference type="Gene3D" id="2.130.10.10">
    <property type="entry name" value="YVTN repeat-like/Quinoprotein amine dehydrogenase"/>
    <property type="match status" value="5"/>
</dbReference>
<dbReference type="InterPro" id="IPR001680">
    <property type="entry name" value="WD40_rpt"/>
</dbReference>
<dbReference type="Proteomes" id="UP001530293">
    <property type="component" value="Unassembled WGS sequence"/>
</dbReference>
<dbReference type="SMART" id="SM00320">
    <property type="entry name" value="WD40"/>
    <property type="match status" value="15"/>
</dbReference>
<name>A0ABD3M9U3_9STRA</name>
<evidence type="ECO:0000256" key="3">
    <source>
        <dbReference type="PROSITE-ProRule" id="PRU00221"/>
    </source>
</evidence>
<keyword evidence="2" id="KW-0677">Repeat</keyword>
<dbReference type="InterPro" id="IPR005108">
    <property type="entry name" value="HELP"/>
</dbReference>
<dbReference type="Pfam" id="PF23414">
    <property type="entry name" value="Beta-prop_EML_2"/>
    <property type="match status" value="2"/>
</dbReference>
<comment type="caution">
    <text evidence="5">The sequence shown here is derived from an EMBL/GenBank/DDBJ whole genome shotgun (WGS) entry which is preliminary data.</text>
</comment>
<dbReference type="PANTHER" id="PTHR13720:SF33">
    <property type="entry name" value="HELP DOMAIN-CONTAINING PROTEIN"/>
    <property type="match status" value="1"/>
</dbReference>
<sequence>MGQTIGKACIHPGARPFVNLPKSSIDTLRQSVNEVAEGFGLSRDELKQIVHLSLQEYIRILDSTTLDKCSEALFTLFQANATETTKEQDEALIDSFEFLATISIVSGMQLDEKIYFLFDLFDVSESGFLNFNEATLAFRLLASGTSKIAQNQLSLVQAIDRLVLKGFEFSSKEISKYSKSATVVEEYRMNKHDFFHYVFNCSETMSFLTCFDDIVVEERPRQSSIGVEEKKPTSLHFDVQDIEETPLSQPWRDTLRLLPTSTDEETPSSPPSDGLTLDWIYGRNPGAPARYCTNGDVVYAAGSVVVKVSTNSCGKSIQEYFMGHACHVTSIDVIPVDGGVGDLVASADVGFNSKICVWSSITLQPIVAIPCLSKSGFSKIVFSPTGKLLMAIGNADRTITVYDWRERTIVYSSESPGSHVYDCSFLSGDTTFALCTDIGVYLWIQLEQNMPFSRHSGVFNRLPTRETMTSIAIVEETVVTVSFSGRVWVWEGRVCTKLMTHCSGPVTRLFVPRTRNSIGLCLSTQGGSVQLLGRNFELLHTFVPNKGFDDSERTIDIVCVHPVLDRVLVGQNHSLYQMDMTNKGDLSTISSGHPKIHGISMRHHNVITVGNDRIKIWDAEQHAVVREARIGEQLSCVSYNQQEDQIAIGFRANSSRSSSDKSFIILSGDDLQSIHHGCNSLQTLTACMYSKDGKLLAFGSADASIYIHQTTAKFPLFAQLRGHKSPISVIDFGCDIDSLSASYLRSNTACGEAMFWTTQGKIQTPLSQKDTVWESHTCIYTECLEGVHNSYENGSSRVSSCCISSTPKGHSILIGSNDGNIRAFSHPSSAKLPLYLEYNGHSGAVRNIQAAKDSEIVYTVSHKDVCMFQWKQAPVSWDQGLPIANMKNERPFSDESPTPEMNMDSVISQMDSFDFSSTGTSPDVTHKQRSWKRSIVAPSYIPPCDGELPASNLILERIHGYSGFNARNNLHHLCTGNVVYNIGKVLVRGRSVCAIGHDGESPAITIVDLKDMRPLSLLNEYCRRVVCLDFDESGDYLVAVGKCKDIVVYDWKKDTTIATFRTHGLETLDVKFLKGSSTRIIECGVCFVRFWSIKGCALSFQEMMLDSSINHIQYYSCIGWNGDHALVGTSTGCIIQFDGTESGREIQAHQSEVINIATVKNGFISSSSDSVKVWDTSMRCALSFNTQQLGIAHSIVSSCWADESVFVGTSGNEIWQLSSSKGSNLNGTGKVLVRSHSSSPLGISVSSSNSFATSGDDGVLSVWNLFDHQKVHCIDLDGVSSRSCAFSPHQLGTLIAVGFGKPVKDNARTVNGKWIVLSVADDGSTKILAERRDVKKYITTMKWHSYGDRLAVGSGDHKICVYSILTDTEPATALDITLLSMIDLTSTPIHFDFSRDGKYLKVNTESYDLNFFEAGPGIHIKEPSKLKDMQWETETCIFGWHVQGVWDEEEVSSLDSSVEQESPMIAYGTLNGNIKLSKFPCLTKNAQCLTYPAHLGPVHNVSWLPGYLISTGEKDNAIMIWRQQASCESTGHPDDHTSAYSGGISATLSSDETECHAALYNMSGQQIIYPSSGTCIILNPGDQQMMVSFQKHDTTVAAICTSNSRQLVASADSNSVRIWQSQTRNEVATLTFERQQCVALLSFSSDDMKLACLCSGGLFVWMTMNGDWNKAHLAFHTLAGREKVHFALYDTSQTIIVSGGRGHVNFWTEQHSTLALSKAVLPQNLEDGTFFCGIAVNDKIVTGTSRGSIVIWQGSKVVQDIQAHGVGVTSLCACPEGFLSGSAAGIVILWTSSLQKVSSFDAAELPPSPIRSLDMFPSLKRTATMKVLVRSEAGDIYEISCVTGNVSLLCNLRSNDIPTAVENPTVPADVTM</sequence>
<dbReference type="Pfam" id="PF03451">
    <property type="entry name" value="HELP"/>
    <property type="match status" value="1"/>
</dbReference>
<feature type="domain" description="EF-hand" evidence="4">
    <location>
        <begin position="109"/>
        <end position="144"/>
    </location>
</feature>
<organism evidence="5 6">
    <name type="scientific">Discostella pseudostelligera</name>
    <dbReference type="NCBI Taxonomy" id="259834"/>
    <lineage>
        <taxon>Eukaryota</taxon>
        <taxon>Sar</taxon>
        <taxon>Stramenopiles</taxon>
        <taxon>Ochrophyta</taxon>
        <taxon>Bacillariophyta</taxon>
        <taxon>Coscinodiscophyceae</taxon>
        <taxon>Thalassiosirophycidae</taxon>
        <taxon>Stephanodiscales</taxon>
        <taxon>Stephanodiscaceae</taxon>
        <taxon>Discostella</taxon>
    </lineage>
</organism>